<feature type="compositionally biased region" description="Low complexity" evidence="1">
    <location>
        <begin position="246"/>
        <end position="262"/>
    </location>
</feature>
<evidence type="ECO:0000313" key="3">
    <source>
        <dbReference type="EMBL" id="KAJ8310672.1"/>
    </source>
</evidence>
<dbReference type="Proteomes" id="UP001217089">
    <property type="component" value="Unassembled WGS sequence"/>
</dbReference>
<evidence type="ECO:0000256" key="1">
    <source>
        <dbReference type="SAM" id="MobiDB-lite"/>
    </source>
</evidence>
<sequence>MTCKDINRMEKRTILYITWFISTVTLYQVSSCPFEAVPGDPYRYLIKAAKIKTICAPGTKFSLKSCTCVSAPNDPRLKLKQETRSKFPANDAVVKPNSGLFTSQSVQHSGSSIANRNHVFTSSSVSGIGHGTFSGSLSTINNGHVSSFKFPSNQEQRRGGFVTRESFGTPSNTDHLFDFPPNNNAGDRQILPDEPMYPGGKPVHFSKTERRGNQIKHSSFSIHPGAGTARVSMKAHVSSHHGNNRQSQQSSFSFTDPQSQDFFNWPLPPQRDDRLGFYLFHGSQMDNSLHGNGIHSGVPPPPNRGRSPLDVPPPPPPKSIEHRLYLENENLSPSHIDILRPKPVQVNKSTRKKVSQHTLDMIRAWFTGGHTPLDVHYTDRFVHGKDSTVHNGGKPIDTRYPPNKVSNTDALFNLPDNGAMPQEKPVTRNTDSLFNIPNTASTPHDLPGNTDHLFNLPDAGTTGQHGLSGNTDNLFNLPTGGSGPRDLHGNTGHLFDLSSVSEVSGGSHNLSPKNKIPVNGNTDHLFDIPPFTQGDQLNNKDPLNKIPPIKNKQIEVPFINKPIDTIPKDLSKLPITTDSLFNLPTANSQNNNIQNNNPLPPIGSHLTGLSRVSQFLDLSNGKTPNQAIPDAKLNSKNPVKNFDSSFSDKIQNQPWVTPDIPSDIPSFVFDPTGESFGLNEVHTVGNANSGKKISAGKIPDLKPNLKQVSGKLDNGFLDTSIYPDEIVDIGSGFNNKHAGESFGLNEVHTIGNANSGHKISTGKIPDLNPVLKQVGGKFDNGFLDTSIYPEMASSLGNGSGIEKQCIKFKSTSNRPCQSK</sequence>
<organism evidence="3 4">
    <name type="scientific">Tegillarca granosa</name>
    <name type="common">Malaysian cockle</name>
    <name type="synonym">Anadara granosa</name>
    <dbReference type="NCBI Taxonomy" id="220873"/>
    <lineage>
        <taxon>Eukaryota</taxon>
        <taxon>Metazoa</taxon>
        <taxon>Spiralia</taxon>
        <taxon>Lophotrochozoa</taxon>
        <taxon>Mollusca</taxon>
        <taxon>Bivalvia</taxon>
        <taxon>Autobranchia</taxon>
        <taxon>Pteriomorphia</taxon>
        <taxon>Arcoida</taxon>
        <taxon>Arcoidea</taxon>
        <taxon>Arcidae</taxon>
        <taxon>Tegillarca</taxon>
    </lineage>
</organism>
<gene>
    <name evidence="3" type="ORF">KUTeg_012537</name>
</gene>
<evidence type="ECO:0000256" key="2">
    <source>
        <dbReference type="SAM" id="Phobius"/>
    </source>
</evidence>
<proteinExistence type="predicted"/>
<feature type="region of interest" description="Disordered" evidence="1">
    <location>
        <begin position="288"/>
        <end position="319"/>
    </location>
</feature>
<keyword evidence="2" id="KW-0812">Transmembrane</keyword>
<name>A0ABQ9EZT7_TEGGR</name>
<keyword evidence="2" id="KW-1133">Transmembrane helix</keyword>
<feature type="region of interest" description="Disordered" evidence="1">
    <location>
        <begin position="234"/>
        <end position="262"/>
    </location>
</feature>
<comment type="caution">
    <text evidence="3">The sequence shown here is derived from an EMBL/GenBank/DDBJ whole genome shotgun (WGS) entry which is preliminary data.</text>
</comment>
<dbReference type="EMBL" id="JARBDR010000640">
    <property type="protein sequence ID" value="KAJ8310672.1"/>
    <property type="molecule type" value="Genomic_DNA"/>
</dbReference>
<accession>A0ABQ9EZT7</accession>
<keyword evidence="4" id="KW-1185">Reference proteome</keyword>
<reference evidence="3 4" key="1">
    <citation type="submission" date="2022-12" db="EMBL/GenBank/DDBJ databases">
        <title>Chromosome-level genome of Tegillarca granosa.</title>
        <authorList>
            <person name="Kim J."/>
        </authorList>
    </citation>
    <scope>NUCLEOTIDE SEQUENCE [LARGE SCALE GENOMIC DNA]</scope>
    <source>
        <strain evidence="3">Teg-2019</strain>
        <tissue evidence="3">Adductor muscle</tissue>
    </source>
</reference>
<keyword evidence="2" id="KW-0472">Membrane</keyword>
<protein>
    <submittedName>
        <fullName evidence="3">Uncharacterized protein</fullName>
    </submittedName>
</protein>
<evidence type="ECO:0000313" key="4">
    <source>
        <dbReference type="Proteomes" id="UP001217089"/>
    </source>
</evidence>
<feature type="transmembrane region" description="Helical" evidence="2">
    <location>
        <begin position="12"/>
        <end position="29"/>
    </location>
</feature>